<accession>A0ABU0LJZ9</accession>
<gene>
    <name evidence="1" type="ORF">QOZ94_004259</name>
</gene>
<name>A0ABU0LJZ9_XANAG</name>
<dbReference type="Pfam" id="PF23987">
    <property type="entry name" value="Phage_holin_10"/>
    <property type="match status" value="1"/>
</dbReference>
<dbReference type="InterPro" id="IPR058159">
    <property type="entry name" value="Phage_holin_10"/>
</dbReference>
<reference evidence="1 2" key="1">
    <citation type="submission" date="2023-07" db="EMBL/GenBank/DDBJ databases">
        <title>Genomic Encyclopedia of Type Strains, Phase IV (KMG-IV): sequencing the most valuable type-strain genomes for metagenomic binning, comparative biology and taxonomic classification.</title>
        <authorList>
            <person name="Goeker M."/>
        </authorList>
    </citation>
    <scope>NUCLEOTIDE SEQUENCE [LARGE SCALE GENOMIC DNA]</scope>
    <source>
        <strain evidence="1 2">DSM 3770</strain>
    </source>
</reference>
<comment type="caution">
    <text evidence="1">The sequence shown here is derived from an EMBL/GenBank/DDBJ whole genome shotgun (WGS) entry which is preliminary data.</text>
</comment>
<dbReference type="Proteomes" id="UP001241747">
    <property type="component" value="Unassembled WGS sequence"/>
</dbReference>
<sequence>MSLLTTAISQAVQSAADNPSVPLDPAAAPQVAAAITAALPAPAAVEPLWPQLARYGVSILGSILVGRGLVAESDWPVIAGAILALAPPVYRSLTTWAARRKAAA</sequence>
<proteinExistence type="predicted"/>
<evidence type="ECO:0000313" key="1">
    <source>
        <dbReference type="EMBL" id="MDQ0507435.1"/>
    </source>
</evidence>
<keyword evidence="2" id="KW-1185">Reference proteome</keyword>
<organism evidence="1 2">
    <name type="scientific">Xanthobacter agilis</name>
    <dbReference type="NCBI Taxonomy" id="47492"/>
    <lineage>
        <taxon>Bacteria</taxon>
        <taxon>Pseudomonadati</taxon>
        <taxon>Pseudomonadota</taxon>
        <taxon>Alphaproteobacteria</taxon>
        <taxon>Hyphomicrobiales</taxon>
        <taxon>Xanthobacteraceae</taxon>
        <taxon>Xanthobacter</taxon>
    </lineage>
</organism>
<protein>
    <submittedName>
        <fullName evidence="1">Uncharacterized protein</fullName>
    </submittedName>
</protein>
<dbReference type="EMBL" id="JAUSVY010000018">
    <property type="protein sequence ID" value="MDQ0507435.1"/>
    <property type="molecule type" value="Genomic_DNA"/>
</dbReference>
<evidence type="ECO:0000313" key="2">
    <source>
        <dbReference type="Proteomes" id="UP001241747"/>
    </source>
</evidence>
<dbReference type="RefSeq" id="WP_237345819.1">
    <property type="nucleotide sequence ID" value="NZ_JABWGX010000013.1"/>
</dbReference>